<dbReference type="PANTHER" id="PTHR31375">
    <property type="match status" value="1"/>
</dbReference>
<accession>A0A371HVP2</accession>
<dbReference type="STRING" id="157652.A0A371HVP2"/>
<evidence type="ECO:0000313" key="10">
    <source>
        <dbReference type="Proteomes" id="UP000257109"/>
    </source>
</evidence>
<organism evidence="9 10">
    <name type="scientific">Mucuna pruriens</name>
    <name type="common">Velvet bean</name>
    <name type="synonym">Dolichos pruriens</name>
    <dbReference type="NCBI Taxonomy" id="157652"/>
    <lineage>
        <taxon>Eukaryota</taxon>
        <taxon>Viridiplantae</taxon>
        <taxon>Streptophyta</taxon>
        <taxon>Embryophyta</taxon>
        <taxon>Tracheophyta</taxon>
        <taxon>Spermatophyta</taxon>
        <taxon>Magnoliopsida</taxon>
        <taxon>eudicotyledons</taxon>
        <taxon>Gunneridae</taxon>
        <taxon>Pentapetalae</taxon>
        <taxon>rosids</taxon>
        <taxon>fabids</taxon>
        <taxon>Fabales</taxon>
        <taxon>Fabaceae</taxon>
        <taxon>Papilionoideae</taxon>
        <taxon>50 kb inversion clade</taxon>
        <taxon>NPAAA clade</taxon>
        <taxon>indigoferoid/millettioid clade</taxon>
        <taxon>Phaseoleae</taxon>
        <taxon>Mucuna</taxon>
    </lineage>
</organism>
<comment type="caution">
    <text evidence="9">The sequence shown here is derived from an EMBL/GenBank/DDBJ whole genome shotgun (WGS) entry which is preliminary data.</text>
</comment>
<keyword evidence="6 8" id="KW-0326">Glycosidase</keyword>
<evidence type="ECO:0000256" key="1">
    <source>
        <dbReference type="ARBA" id="ARBA00004191"/>
    </source>
</evidence>
<gene>
    <name evidence="9" type="ORF">CR513_09087</name>
</gene>
<evidence type="ECO:0000256" key="4">
    <source>
        <dbReference type="ARBA" id="ARBA00022525"/>
    </source>
</evidence>
<name>A0A371HVP2_MUCPR</name>
<dbReference type="SUPFAM" id="SSF51126">
    <property type="entry name" value="Pectin lyase-like"/>
    <property type="match status" value="1"/>
</dbReference>
<evidence type="ECO:0000256" key="3">
    <source>
        <dbReference type="ARBA" id="ARBA00022512"/>
    </source>
</evidence>
<evidence type="ECO:0000256" key="8">
    <source>
        <dbReference type="RuleBase" id="RU361169"/>
    </source>
</evidence>
<dbReference type="GO" id="GO:0071555">
    <property type="term" value="P:cell wall organization"/>
    <property type="evidence" value="ECO:0007669"/>
    <property type="project" value="UniProtKB-KW"/>
</dbReference>
<proteinExistence type="inferred from homology"/>
<dbReference type="Pfam" id="PF00295">
    <property type="entry name" value="Glyco_hydro_28"/>
    <property type="match status" value="2"/>
</dbReference>
<dbReference type="GO" id="GO:0004650">
    <property type="term" value="F:polygalacturonase activity"/>
    <property type="evidence" value="ECO:0007669"/>
    <property type="project" value="InterPro"/>
</dbReference>
<keyword evidence="5 8" id="KW-0378">Hydrolase</keyword>
<dbReference type="GO" id="GO:0005975">
    <property type="term" value="P:carbohydrate metabolic process"/>
    <property type="evidence" value="ECO:0007669"/>
    <property type="project" value="InterPro"/>
</dbReference>
<keyword evidence="3" id="KW-0134">Cell wall</keyword>
<keyword evidence="10" id="KW-1185">Reference proteome</keyword>
<dbReference type="InterPro" id="IPR011050">
    <property type="entry name" value="Pectin_lyase_fold/virulence"/>
</dbReference>
<evidence type="ECO:0000256" key="5">
    <source>
        <dbReference type="ARBA" id="ARBA00022801"/>
    </source>
</evidence>
<keyword evidence="4" id="KW-0964">Secreted</keyword>
<evidence type="ECO:0000256" key="2">
    <source>
        <dbReference type="ARBA" id="ARBA00008834"/>
    </source>
</evidence>
<dbReference type="InterPro" id="IPR000743">
    <property type="entry name" value="Glyco_hydro_28"/>
</dbReference>
<keyword evidence="7" id="KW-0961">Cell wall biogenesis/degradation</keyword>
<feature type="non-terminal residue" evidence="9">
    <location>
        <position position="1"/>
    </location>
</feature>
<dbReference type="Gene3D" id="2.160.20.10">
    <property type="entry name" value="Single-stranded right-handed beta-helix, Pectin lyase-like"/>
    <property type="match status" value="1"/>
</dbReference>
<evidence type="ECO:0000256" key="7">
    <source>
        <dbReference type="ARBA" id="ARBA00023316"/>
    </source>
</evidence>
<evidence type="ECO:0000313" key="9">
    <source>
        <dbReference type="EMBL" id="RDY06861.1"/>
    </source>
</evidence>
<comment type="subcellular location">
    <subcellularLocation>
        <location evidence="1">Secreted</location>
        <location evidence="1">Cell wall</location>
    </subcellularLocation>
</comment>
<sequence>MLAQALHFHKCENLIVRKLSHMNSPRNHISMNMCNGSLISNLQIIAPKDSPNTDGIDISASSNIFIHHSTIQTGDDCIAINTASSFINITAVFCGPGHGISTTLGYIYIYVCLVNPSIGSLGKNGEYATVEEIYVRNCTFKETTNGARIKTWTGGAGYARKIRFEDIVVVNSGNPLIINQHYSSGVKKNDNGDAVKISDVTYRNVKGTTSSENAITLKCDPSVACTDIVLDDISITTENGSITKGLCTNAQGTCSSCHPLVPCLSHNSNDHFIPR</sequence>
<comment type="similarity">
    <text evidence="2 8">Belongs to the glycosyl hydrolase 28 family.</text>
</comment>
<dbReference type="SMART" id="SM00710">
    <property type="entry name" value="PbH1"/>
    <property type="match status" value="5"/>
</dbReference>
<dbReference type="EMBL" id="QJKJ01001597">
    <property type="protein sequence ID" value="RDY06861.1"/>
    <property type="molecule type" value="Genomic_DNA"/>
</dbReference>
<dbReference type="Proteomes" id="UP000257109">
    <property type="component" value="Unassembled WGS sequence"/>
</dbReference>
<dbReference type="InterPro" id="IPR006626">
    <property type="entry name" value="PbH1"/>
</dbReference>
<protein>
    <submittedName>
        <fullName evidence="9">Polygalacturonase</fullName>
    </submittedName>
</protein>
<dbReference type="InterPro" id="IPR012334">
    <property type="entry name" value="Pectin_lyas_fold"/>
</dbReference>
<dbReference type="AlphaFoldDB" id="A0A371HVP2"/>
<reference evidence="9" key="1">
    <citation type="submission" date="2018-05" db="EMBL/GenBank/DDBJ databases">
        <title>Draft genome of Mucuna pruriens seed.</title>
        <authorList>
            <person name="Nnadi N.E."/>
            <person name="Vos R."/>
            <person name="Hasami M.H."/>
            <person name="Devisetty U.K."/>
            <person name="Aguiy J.C."/>
        </authorList>
    </citation>
    <scope>NUCLEOTIDE SEQUENCE [LARGE SCALE GENOMIC DNA]</scope>
    <source>
        <strain evidence="9">JCA_2017</strain>
    </source>
</reference>
<dbReference type="OrthoDB" id="187139at2759"/>
<evidence type="ECO:0000256" key="6">
    <source>
        <dbReference type="ARBA" id="ARBA00023295"/>
    </source>
</evidence>